<keyword evidence="3" id="KW-0804">Transcription</keyword>
<organism evidence="5 6">
    <name type="scientific">Candidatus Eisenbergiella pullistercoris</name>
    <dbReference type="NCBI Taxonomy" id="2838555"/>
    <lineage>
        <taxon>Bacteria</taxon>
        <taxon>Bacillati</taxon>
        <taxon>Bacillota</taxon>
        <taxon>Clostridia</taxon>
        <taxon>Lachnospirales</taxon>
        <taxon>Lachnospiraceae</taxon>
        <taxon>Eisenbergiella</taxon>
    </lineage>
</organism>
<proteinExistence type="predicted"/>
<dbReference type="EMBL" id="DXDD01000171">
    <property type="protein sequence ID" value="HIY61754.1"/>
    <property type="molecule type" value="Genomic_DNA"/>
</dbReference>
<dbReference type="Pfam" id="PF13377">
    <property type="entry name" value="Peripla_BP_3"/>
    <property type="match status" value="1"/>
</dbReference>
<dbReference type="AlphaFoldDB" id="A0A9D1YRW5"/>
<dbReference type="CDD" id="cd06267">
    <property type="entry name" value="PBP1_LacI_sugar_binding-like"/>
    <property type="match status" value="1"/>
</dbReference>
<dbReference type="PANTHER" id="PTHR30146">
    <property type="entry name" value="LACI-RELATED TRANSCRIPTIONAL REPRESSOR"/>
    <property type="match status" value="1"/>
</dbReference>
<reference evidence="5" key="1">
    <citation type="journal article" date="2021" name="PeerJ">
        <title>Extensive microbial diversity within the chicken gut microbiome revealed by metagenomics and culture.</title>
        <authorList>
            <person name="Gilroy R."/>
            <person name="Ravi A."/>
            <person name="Getino M."/>
            <person name="Pursley I."/>
            <person name="Horton D.L."/>
            <person name="Alikhan N.F."/>
            <person name="Baker D."/>
            <person name="Gharbi K."/>
            <person name="Hall N."/>
            <person name="Watson M."/>
            <person name="Adriaenssens E.M."/>
            <person name="Foster-Nyarko E."/>
            <person name="Jarju S."/>
            <person name="Secka A."/>
            <person name="Antonio M."/>
            <person name="Oren A."/>
            <person name="Chaudhuri R.R."/>
            <person name="La Ragione R."/>
            <person name="Hildebrand F."/>
            <person name="Pallen M.J."/>
        </authorList>
    </citation>
    <scope>NUCLEOTIDE SEQUENCE</scope>
    <source>
        <strain evidence="5">ChiSxjej3B15-24422</strain>
    </source>
</reference>
<protein>
    <submittedName>
        <fullName evidence="5">LacI family transcriptional regulator</fullName>
    </submittedName>
</protein>
<gene>
    <name evidence="5" type="ORF">H9831_13955</name>
</gene>
<dbReference type="InterPro" id="IPR010982">
    <property type="entry name" value="Lambda_DNA-bd_dom_sf"/>
</dbReference>
<dbReference type="InterPro" id="IPR028082">
    <property type="entry name" value="Peripla_BP_I"/>
</dbReference>
<dbReference type="Gene3D" id="1.10.260.40">
    <property type="entry name" value="lambda repressor-like DNA-binding domains"/>
    <property type="match status" value="1"/>
</dbReference>
<feature type="domain" description="HTH lacI-type" evidence="4">
    <location>
        <begin position="9"/>
        <end position="63"/>
    </location>
</feature>
<evidence type="ECO:0000256" key="1">
    <source>
        <dbReference type="ARBA" id="ARBA00023015"/>
    </source>
</evidence>
<sequence>MAYKKTGTVTLKDIAAATGFSANTVSRALSDKPDISEETKEIIRKKAEEMGYIANALASFLRSGVSRNISIIVGDISNPHFSVMVKEMQMLLQKKGYNSIIFNTEEKPEMERQAVTVSISQNVDGIIICPTPGGEANIGLLRHYGKPFVLIGRRIKENPGDKKASYVICDDENSGYIATRCLLNKGHRRVLFLNGPKEISSAAERLAGYRRALKEAGVPYDGRLVHTVPVTAGRGAERMRRALSSEQDYTAVLAFSDILAWQAVCILEDLGKKVPQDCSVIGFDNIRFAYPQHLTTISSSKTTMAKKCVEILLKHLGGRKEGAERIVLETELIQGDTVKKKEEQE</sequence>
<evidence type="ECO:0000256" key="2">
    <source>
        <dbReference type="ARBA" id="ARBA00023125"/>
    </source>
</evidence>
<dbReference type="Pfam" id="PF00356">
    <property type="entry name" value="LacI"/>
    <property type="match status" value="1"/>
</dbReference>
<evidence type="ECO:0000256" key="3">
    <source>
        <dbReference type="ARBA" id="ARBA00023163"/>
    </source>
</evidence>
<dbReference type="GO" id="GO:0000976">
    <property type="term" value="F:transcription cis-regulatory region binding"/>
    <property type="evidence" value="ECO:0007669"/>
    <property type="project" value="TreeGrafter"/>
</dbReference>
<evidence type="ECO:0000313" key="5">
    <source>
        <dbReference type="EMBL" id="HIY61754.1"/>
    </source>
</evidence>
<keyword evidence="2" id="KW-0238">DNA-binding</keyword>
<dbReference type="CDD" id="cd01392">
    <property type="entry name" value="HTH_LacI"/>
    <property type="match status" value="1"/>
</dbReference>
<keyword evidence="1" id="KW-0805">Transcription regulation</keyword>
<reference evidence="5" key="2">
    <citation type="submission" date="2021-04" db="EMBL/GenBank/DDBJ databases">
        <authorList>
            <person name="Gilroy R."/>
        </authorList>
    </citation>
    <scope>NUCLEOTIDE SEQUENCE</scope>
    <source>
        <strain evidence="5">ChiSxjej3B15-24422</strain>
    </source>
</reference>
<dbReference type="Gene3D" id="3.40.50.2300">
    <property type="match status" value="2"/>
</dbReference>
<dbReference type="PANTHER" id="PTHR30146:SF154">
    <property type="entry name" value="TRANSCRIPTION REGULATOR, MEMBER OF GALR FAMILY"/>
    <property type="match status" value="1"/>
</dbReference>
<dbReference type="SUPFAM" id="SSF53822">
    <property type="entry name" value="Periplasmic binding protein-like I"/>
    <property type="match status" value="1"/>
</dbReference>
<evidence type="ECO:0000259" key="4">
    <source>
        <dbReference type="PROSITE" id="PS50932"/>
    </source>
</evidence>
<dbReference type="GO" id="GO:0003700">
    <property type="term" value="F:DNA-binding transcription factor activity"/>
    <property type="evidence" value="ECO:0007669"/>
    <property type="project" value="TreeGrafter"/>
</dbReference>
<accession>A0A9D1YRW5</accession>
<dbReference type="InterPro" id="IPR000843">
    <property type="entry name" value="HTH_LacI"/>
</dbReference>
<dbReference type="SMART" id="SM00354">
    <property type="entry name" value="HTH_LACI"/>
    <property type="match status" value="1"/>
</dbReference>
<dbReference type="InterPro" id="IPR046335">
    <property type="entry name" value="LacI/GalR-like_sensor"/>
</dbReference>
<evidence type="ECO:0000313" key="6">
    <source>
        <dbReference type="Proteomes" id="UP000824007"/>
    </source>
</evidence>
<dbReference type="SUPFAM" id="SSF47413">
    <property type="entry name" value="lambda repressor-like DNA-binding domains"/>
    <property type="match status" value="1"/>
</dbReference>
<name>A0A9D1YRW5_9FIRM</name>
<dbReference type="Proteomes" id="UP000824007">
    <property type="component" value="Unassembled WGS sequence"/>
</dbReference>
<comment type="caution">
    <text evidence="5">The sequence shown here is derived from an EMBL/GenBank/DDBJ whole genome shotgun (WGS) entry which is preliminary data.</text>
</comment>
<dbReference type="PROSITE" id="PS50932">
    <property type="entry name" value="HTH_LACI_2"/>
    <property type="match status" value="1"/>
</dbReference>